<evidence type="ECO:0008006" key="4">
    <source>
        <dbReference type="Google" id="ProtNLM"/>
    </source>
</evidence>
<accession>A0A1I4DIB0</accession>
<dbReference type="Pfam" id="PF06698">
    <property type="entry name" value="DUF1192"/>
    <property type="match status" value="1"/>
</dbReference>
<dbReference type="Proteomes" id="UP000199473">
    <property type="component" value="Unassembled WGS sequence"/>
</dbReference>
<keyword evidence="3" id="KW-1185">Reference proteome</keyword>
<dbReference type="RefSeq" id="WP_175534097.1">
    <property type="nucleotide sequence ID" value="NZ_FOSQ01000011.1"/>
</dbReference>
<evidence type="ECO:0000256" key="1">
    <source>
        <dbReference type="SAM" id="Coils"/>
    </source>
</evidence>
<dbReference type="InterPro" id="IPR009579">
    <property type="entry name" value="DUF1192"/>
</dbReference>
<evidence type="ECO:0000313" key="3">
    <source>
        <dbReference type="Proteomes" id="UP000199473"/>
    </source>
</evidence>
<gene>
    <name evidence="2" type="ORF">SAMN02745775_11154</name>
</gene>
<proteinExistence type="predicted"/>
<organism evidence="2 3">
    <name type="scientific">Falsiroseomonas stagni DSM 19981</name>
    <dbReference type="NCBI Taxonomy" id="1123062"/>
    <lineage>
        <taxon>Bacteria</taxon>
        <taxon>Pseudomonadati</taxon>
        <taxon>Pseudomonadota</taxon>
        <taxon>Alphaproteobacteria</taxon>
        <taxon>Acetobacterales</taxon>
        <taxon>Roseomonadaceae</taxon>
        <taxon>Falsiroseomonas</taxon>
    </lineage>
</organism>
<reference evidence="2 3" key="1">
    <citation type="submission" date="2016-10" db="EMBL/GenBank/DDBJ databases">
        <authorList>
            <person name="de Groot N.N."/>
        </authorList>
    </citation>
    <scope>NUCLEOTIDE SEQUENCE [LARGE SCALE GENOMIC DNA]</scope>
    <source>
        <strain evidence="2 3">DSM 19981</strain>
    </source>
</reference>
<evidence type="ECO:0000313" key="2">
    <source>
        <dbReference type="EMBL" id="SFK93344.1"/>
    </source>
</evidence>
<sequence length="64" mass="7244">MMEEEGPRPRNRFTPPVIDAWGVEELRAYIEALREEIGRAEREIGKREASRAAASAFFKLGPQG</sequence>
<protein>
    <recommendedName>
        <fullName evidence="4">DUF1192 domain-containing protein</fullName>
    </recommendedName>
</protein>
<dbReference type="AlphaFoldDB" id="A0A1I4DIB0"/>
<feature type="coiled-coil region" evidence="1">
    <location>
        <begin position="23"/>
        <end position="50"/>
    </location>
</feature>
<keyword evidence="1" id="KW-0175">Coiled coil</keyword>
<name>A0A1I4DIB0_9PROT</name>
<dbReference type="EMBL" id="FOSQ01000011">
    <property type="protein sequence ID" value="SFK93344.1"/>
    <property type="molecule type" value="Genomic_DNA"/>
</dbReference>